<comment type="similarity">
    <text evidence="1">Belongs to the acyl-ACP thioesterase family.</text>
</comment>
<evidence type="ECO:0000256" key="4">
    <source>
        <dbReference type="ARBA" id="ARBA00022832"/>
    </source>
</evidence>
<dbReference type="EMBL" id="JACXWA010000024">
    <property type="protein sequence ID" value="MBD3870041.1"/>
    <property type="molecule type" value="Genomic_DNA"/>
</dbReference>
<sequence>MKAKHRDRFRVRSYETDPLGRLQVPILCKLLQEVAVAHASILGVAVETMAERGTAWVLSRLNLTLDRWPQGGEEVVIETWPEAMNRLLVERRFAILDTSEAQIGAVSTLWCVLDLARRRPVRLPQEVWGRMDEYEIGDEPARTGDLTVPQPPDRELGFTVRRSDLDLAEHVNNTSYVEWAIEAVPDEVWSTCELAELEIQFVSECHQGQTVLSRSRQVDRGDDIEVRHQLMRHEDGAEVARALTLWRHG</sequence>
<dbReference type="Pfam" id="PF20791">
    <property type="entry name" value="Acyl-ACP_TE_C"/>
    <property type="match status" value="1"/>
</dbReference>
<dbReference type="PANTHER" id="PTHR31727">
    <property type="entry name" value="OLEOYL-ACYL CARRIER PROTEIN THIOESTERASE 1, CHLOROPLASTIC"/>
    <property type="match status" value="1"/>
</dbReference>
<comment type="caution">
    <text evidence="10">The sequence shown here is derived from an EMBL/GenBank/DDBJ whole genome shotgun (WGS) entry which is preliminary data.</text>
</comment>
<accession>A0A8J6XZS4</accession>
<evidence type="ECO:0000256" key="6">
    <source>
        <dbReference type="ARBA" id="ARBA00023098"/>
    </source>
</evidence>
<evidence type="ECO:0000256" key="7">
    <source>
        <dbReference type="ARBA" id="ARBA00023160"/>
    </source>
</evidence>
<evidence type="ECO:0000313" key="10">
    <source>
        <dbReference type="EMBL" id="MBD3870041.1"/>
    </source>
</evidence>
<organism evidence="10 11">
    <name type="scientific">Candidatus Sulfomarinibacter kjeldsenii</name>
    <dbReference type="NCBI Taxonomy" id="2885994"/>
    <lineage>
        <taxon>Bacteria</taxon>
        <taxon>Pseudomonadati</taxon>
        <taxon>Acidobacteriota</taxon>
        <taxon>Thermoanaerobaculia</taxon>
        <taxon>Thermoanaerobaculales</taxon>
        <taxon>Candidatus Sulfomarinibacteraceae</taxon>
        <taxon>Candidatus Sulfomarinibacter</taxon>
    </lineage>
</organism>
<reference evidence="10 11" key="1">
    <citation type="submission" date="2020-08" db="EMBL/GenBank/DDBJ databases">
        <title>Acidobacteriota in marine sediments use diverse sulfur dissimilation pathways.</title>
        <authorList>
            <person name="Wasmund K."/>
        </authorList>
    </citation>
    <scope>NUCLEOTIDE SEQUENCE [LARGE SCALE GENOMIC DNA]</scope>
    <source>
        <strain evidence="10">MAG AM3-A</strain>
    </source>
</reference>
<dbReference type="InterPro" id="IPR049427">
    <property type="entry name" value="Acyl-ACP_TE_C"/>
</dbReference>
<evidence type="ECO:0000256" key="3">
    <source>
        <dbReference type="ARBA" id="ARBA00022801"/>
    </source>
</evidence>
<dbReference type="InterPro" id="IPR045023">
    <property type="entry name" value="FATA/B"/>
</dbReference>
<keyword evidence="7" id="KW-0275">Fatty acid biosynthesis</keyword>
<evidence type="ECO:0000313" key="11">
    <source>
        <dbReference type="Proteomes" id="UP000598633"/>
    </source>
</evidence>
<keyword evidence="3" id="KW-0378">Hydrolase</keyword>
<keyword evidence="2" id="KW-0444">Lipid biosynthesis</keyword>
<gene>
    <name evidence="10" type="ORF">IFJ97_01620</name>
</gene>
<dbReference type="InterPro" id="IPR029069">
    <property type="entry name" value="HotDog_dom_sf"/>
</dbReference>
<evidence type="ECO:0000259" key="8">
    <source>
        <dbReference type="Pfam" id="PF01643"/>
    </source>
</evidence>
<dbReference type="GO" id="GO:0016297">
    <property type="term" value="F:fatty acyl-[ACP] hydrolase activity"/>
    <property type="evidence" value="ECO:0007669"/>
    <property type="project" value="InterPro"/>
</dbReference>
<dbReference type="InterPro" id="IPR002864">
    <property type="entry name" value="Acyl-ACP_thioesterase_NHD"/>
</dbReference>
<evidence type="ECO:0000256" key="1">
    <source>
        <dbReference type="ARBA" id="ARBA00006500"/>
    </source>
</evidence>
<name>A0A8J6XZS4_9BACT</name>
<dbReference type="PANTHER" id="PTHR31727:SF6">
    <property type="entry name" value="OLEOYL-ACYL CARRIER PROTEIN THIOESTERASE 1, CHLOROPLASTIC"/>
    <property type="match status" value="1"/>
</dbReference>
<keyword evidence="5" id="KW-0809">Transit peptide</keyword>
<feature type="domain" description="Acyl-ACP thioesterase-like C-terminal" evidence="9">
    <location>
        <begin position="155"/>
        <end position="247"/>
    </location>
</feature>
<feature type="domain" description="Acyl-ACP thioesterase N-terminal hotdog" evidence="8">
    <location>
        <begin position="3"/>
        <end position="128"/>
    </location>
</feature>
<dbReference type="AlphaFoldDB" id="A0A8J6XZS4"/>
<dbReference type="Gene3D" id="3.10.129.10">
    <property type="entry name" value="Hotdog Thioesterase"/>
    <property type="match status" value="1"/>
</dbReference>
<proteinExistence type="inferred from homology"/>
<dbReference type="CDD" id="cd00586">
    <property type="entry name" value="4HBT"/>
    <property type="match status" value="1"/>
</dbReference>
<keyword evidence="4" id="KW-0276">Fatty acid metabolism</keyword>
<dbReference type="GO" id="GO:0000036">
    <property type="term" value="F:acyl carrier activity"/>
    <property type="evidence" value="ECO:0007669"/>
    <property type="project" value="TreeGrafter"/>
</dbReference>
<protein>
    <recommendedName>
        <fullName evidence="12">Acyl-ACP thioesterase</fullName>
    </recommendedName>
</protein>
<dbReference type="SUPFAM" id="SSF54637">
    <property type="entry name" value="Thioesterase/thiol ester dehydrase-isomerase"/>
    <property type="match status" value="2"/>
</dbReference>
<dbReference type="Proteomes" id="UP000598633">
    <property type="component" value="Unassembled WGS sequence"/>
</dbReference>
<evidence type="ECO:0000256" key="2">
    <source>
        <dbReference type="ARBA" id="ARBA00022516"/>
    </source>
</evidence>
<evidence type="ECO:0008006" key="12">
    <source>
        <dbReference type="Google" id="ProtNLM"/>
    </source>
</evidence>
<keyword evidence="6" id="KW-0443">Lipid metabolism</keyword>
<dbReference type="Pfam" id="PF01643">
    <property type="entry name" value="Acyl-ACP_TE"/>
    <property type="match status" value="1"/>
</dbReference>
<evidence type="ECO:0000256" key="5">
    <source>
        <dbReference type="ARBA" id="ARBA00022946"/>
    </source>
</evidence>
<evidence type="ECO:0000259" key="9">
    <source>
        <dbReference type="Pfam" id="PF20791"/>
    </source>
</evidence>